<dbReference type="Gene3D" id="3.40.50.720">
    <property type="entry name" value="NAD(P)-binding Rossmann-like Domain"/>
    <property type="match status" value="1"/>
</dbReference>
<dbReference type="CDD" id="cd08946">
    <property type="entry name" value="SDR_e"/>
    <property type="match status" value="1"/>
</dbReference>
<dbReference type="InterPro" id="IPR036291">
    <property type="entry name" value="NAD(P)-bd_dom_sf"/>
</dbReference>
<dbReference type="InterPro" id="IPR001509">
    <property type="entry name" value="Epimerase_deHydtase"/>
</dbReference>
<gene>
    <name evidence="2" type="ORF">A3F23_01250</name>
</gene>
<dbReference type="AlphaFoldDB" id="A0A1F5WNM6"/>
<comment type="caution">
    <text evidence="2">The sequence shown here is derived from an EMBL/GenBank/DDBJ whole genome shotgun (WGS) entry which is preliminary data.</text>
</comment>
<sequence length="354" mass="39680">MKRVIVTGSLGYLGSALTDFLQKSGFNCIGYDTGFFEKCILYEPPSVTTVLRDVRDITDKDLAGAYAVVHLAGISNDPVGNLKAENVYDPTRAYSLEIAKMCKKLGVKFIFASSCSVYGKGGEELFTEESPLYPQTPYSFNKVQIENDLRALSDKNFSPIALRFATVFGLSTRIRLDVVVNMFAGMAFTSKKIVLNSDGTPWRPNVHILDVCEAVRQALGYNWDGGELLILNVGNESNNFRVIDLAKIVQGAVPGCELNFLAKNTDLDKEGLIRTKSHEGTDTRSYKVSFEKTRKTFPGFRAERSVEAGVHEIVAKFSELNFNEKDFKNRKFYRLQTLEDFFTGGRVTDELRWR</sequence>
<protein>
    <recommendedName>
        <fullName evidence="1">NAD-dependent epimerase/dehydratase domain-containing protein</fullName>
    </recommendedName>
</protein>
<dbReference type="SUPFAM" id="SSF51735">
    <property type="entry name" value="NAD(P)-binding Rossmann-fold domains"/>
    <property type="match status" value="1"/>
</dbReference>
<name>A0A1F5WNM6_9BACT</name>
<evidence type="ECO:0000313" key="3">
    <source>
        <dbReference type="Proteomes" id="UP000177723"/>
    </source>
</evidence>
<dbReference type="PANTHER" id="PTHR43245:SF23">
    <property type="entry name" value="NAD(P)-BINDING DOMAIN-CONTAINING PROTEIN"/>
    <property type="match status" value="1"/>
</dbReference>
<evidence type="ECO:0000259" key="1">
    <source>
        <dbReference type="Pfam" id="PF01370"/>
    </source>
</evidence>
<dbReference type="Proteomes" id="UP000177723">
    <property type="component" value="Unassembled WGS sequence"/>
</dbReference>
<feature type="domain" description="NAD-dependent epimerase/dehydratase" evidence="1">
    <location>
        <begin position="4"/>
        <end position="234"/>
    </location>
</feature>
<dbReference type="EMBL" id="MFHT01000026">
    <property type="protein sequence ID" value="OGF77258.1"/>
    <property type="molecule type" value="Genomic_DNA"/>
</dbReference>
<evidence type="ECO:0000313" key="2">
    <source>
        <dbReference type="EMBL" id="OGF77258.1"/>
    </source>
</evidence>
<dbReference type="PANTHER" id="PTHR43245">
    <property type="entry name" value="BIFUNCTIONAL POLYMYXIN RESISTANCE PROTEIN ARNA"/>
    <property type="match status" value="1"/>
</dbReference>
<dbReference type="InterPro" id="IPR050177">
    <property type="entry name" value="Lipid_A_modif_metabolic_enz"/>
</dbReference>
<dbReference type="Pfam" id="PF01370">
    <property type="entry name" value="Epimerase"/>
    <property type="match status" value="1"/>
</dbReference>
<organism evidence="2 3">
    <name type="scientific">Candidatus Giovannonibacteria bacterium RIFCSPHIGHO2_12_FULL_43_15</name>
    <dbReference type="NCBI Taxonomy" id="1798341"/>
    <lineage>
        <taxon>Bacteria</taxon>
        <taxon>Candidatus Giovannoniibacteriota</taxon>
    </lineage>
</organism>
<accession>A0A1F5WNM6</accession>
<proteinExistence type="predicted"/>
<reference evidence="2 3" key="1">
    <citation type="journal article" date="2016" name="Nat. Commun.">
        <title>Thousands of microbial genomes shed light on interconnected biogeochemical processes in an aquifer system.</title>
        <authorList>
            <person name="Anantharaman K."/>
            <person name="Brown C.T."/>
            <person name="Hug L.A."/>
            <person name="Sharon I."/>
            <person name="Castelle C.J."/>
            <person name="Probst A.J."/>
            <person name="Thomas B.C."/>
            <person name="Singh A."/>
            <person name="Wilkins M.J."/>
            <person name="Karaoz U."/>
            <person name="Brodie E.L."/>
            <person name="Williams K.H."/>
            <person name="Hubbard S.S."/>
            <person name="Banfield J.F."/>
        </authorList>
    </citation>
    <scope>NUCLEOTIDE SEQUENCE [LARGE SCALE GENOMIC DNA]</scope>
</reference>